<organism evidence="2 3">
    <name type="scientific">Pleurodeles waltl</name>
    <name type="common">Iberian ribbed newt</name>
    <dbReference type="NCBI Taxonomy" id="8319"/>
    <lineage>
        <taxon>Eukaryota</taxon>
        <taxon>Metazoa</taxon>
        <taxon>Chordata</taxon>
        <taxon>Craniata</taxon>
        <taxon>Vertebrata</taxon>
        <taxon>Euteleostomi</taxon>
        <taxon>Amphibia</taxon>
        <taxon>Batrachia</taxon>
        <taxon>Caudata</taxon>
        <taxon>Salamandroidea</taxon>
        <taxon>Salamandridae</taxon>
        <taxon>Pleurodelinae</taxon>
        <taxon>Pleurodeles</taxon>
    </lineage>
</organism>
<evidence type="ECO:0000313" key="2">
    <source>
        <dbReference type="EMBL" id="KAJ1099064.1"/>
    </source>
</evidence>
<proteinExistence type="predicted"/>
<feature type="region of interest" description="Disordered" evidence="1">
    <location>
        <begin position="95"/>
        <end position="114"/>
    </location>
</feature>
<keyword evidence="3" id="KW-1185">Reference proteome</keyword>
<dbReference type="Proteomes" id="UP001066276">
    <property type="component" value="Chromosome 10"/>
</dbReference>
<comment type="caution">
    <text evidence="2">The sequence shown here is derived from an EMBL/GenBank/DDBJ whole genome shotgun (WGS) entry which is preliminary data.</text>
</comment>
<evidence type="ECO:0000256" key="1">
    <source>
        <dbReference type="SAM" id="MobiDB-lite"/>
    </source>
</evidence>
<protein>
    <submittedName>
        <fullName evidence="2">Uncharacterized protein</fullName>
    </submittedName>
</protein>
<dbReference type="AlphaFoldDB" id="A0AAV7M944"/>
<sequence length="114" mass="13221">MSRYDNRVNVDLFRSAQAVDMLSDDFRRYDNRVNVDLFLSAQVVDMLSDDFRRVAKEAYAKMEKVADESSIDITQQNKLCRNARIDESAKIAEAEIETPMNTPEGSDQMHHRME</sequence>
<reference evidence="2" key="1">
    <citation type="journal article" date="2022" name="bioRxiv">
        <title>Sequencing and chromosome-scale assembly of the giantPleurodeles waltlgenome.</title>
        <authorList>
            <person name="Brown T."/>
            <person name="Elewa A."/>
            <person name="Iarovenko S."/>
            <person name="Subramanian E."/>
            <person name="Araus A.J."/>
            <person name="Petzold A."/>
            <person name="Susuki M."/>
            <person name="Suzuki K.-i.T."/>
            <person name="Hayashi T."/>
            <person name="Toyoda A."/>
            <person name="Oliveira C."/>
            <person name="Osipova E."/>
            <person name="Leigh N.D."/>
            <person name="Simon A."/>
            <person name="Yun M.H."/>
        </authorList>
    </citation>
    <scope>NUCLEOTIDE SEQUENCE</scope>
    <source>
        <strain evidence="2">20211129_DDA</strain>
        <tissue evidence="2">Liver</tissue>
    </source>
</reference>
<dbReference type="EMBL" id="JANPWB010000014">
    <property type="protein sequence ID" value="KAJ1099064.1"/>
    <property type="molecule type" value="Genomic_DNA"/>
</dbReference>
<name>A0AAV7M944_PLEWA</name>
<evidence type="ECO:0000313" key="3">
    <source>
        <dbReference type="Proteomes" id="UP001066276"/>
    </source>
</evidence>
<gene>
    <name evidence="2" type="ORF">NDU88_004168</name>
</gene>
<accession>A0AAV7M944</accession>